<dbReference type="AlphaFoldDB" id="A0A0D1XPF1"/>
<dbReference type="STRING" id="47500.AF333_30890"/>
<evidence type="ECO:0000313" key="5">
    <source>
        <dbReference type="EMBL" id="KON84337.1"/>
    </source>
</evidence>
<dbReference type="UniPathway" id="UPA00904">
    <property type="reaction ID" value="UER00877"/>
</dbReference>
<evidence type="ECO:0000313" key="6">
    <source>
        <dbReference type="EMBL" id="SDI86092.1"/>
    </source>
</evidence>
<gene>
    <name evidence="4 5" type="primary">mtnX</name>
    <name evidence="5" type="ORF">AF333_30890</name>
    <name evidence="6" type="ORF">SAMN04487909_108198</name>
</gene>
<dbReference type="Gene3D" id="3.40.50.1000">
    <property type="entry name" value="HAD superfamily/HAD-like"/>
    <property type="match status" value="1"/>
</dbReference>
<dbReference type="GeneID" id="42309532"/>
<dbReference type="HAMAP" id="MF_01680">
    <property type="entry name" value="Salvage_MtnX"/>
    <property type="match status" value="1"/>
</dbReference>
<dbReference type="Proteomes" id="UP000037269">
    <property type="component" value="Unassembled WGS sequence"/>
</dbReference>
<dbReference type="InterPro" id="IPR050849">
    <property type="entry name" value="HAD-like_hydrolase_phosphatase"/>
</dbReference>
<dbReference type="OrthoDB" id="9804940at2"/>
<dbReference type="Proteomes" id="UP000182836">
    <property type="component" value="Unassembled WGS sequence"/>
</dbReference>
<proteinExistence type="inferred from homology"/>
<dbReference type="GO" id="GO:0043716">
    <property type="term" value="F:2-hydroxy-3-keto-5-methylthiopentenyl-1-phosphate phosphatase activity"/>
    <property type="evidence" value="ECO:0007669"/>
    <property type="project" value="UniProtKB-UniRule"/>
</dbReference>
<dbReference type="InterPro" id="IPR036412">
    <property type="entry name" value="HAD-like_sf"/>
</dbReference>
<protein>
    <recommendedName>
        <fullName evidence="4">2-hydroxy-3-keto-5-methylthiopentenyl-1-phosphate phosphatase</fullName>
        <shortName evidence="4">HK-MTPenyl-1-P phosphatase</shortName>
        <ecNumber evidence="4">3.1.3.87</ecNumber>
    </recommendedName>
</protein>
<evidence type="ECO:0000313" key="7">
    <source>
        <dbReference type="Proteomes" id="UP000037269"/>
    </source>
</evidence>
<comment type="similarity">
    <text evidence="4">Belongs to the HAD-like hydrolase superfamily. MtnX family.</text>
</comment>
<comment type="catalytic activity">
    <reaction evidence="4">
        <text>2-hydroxy-5-methylsulfanyl-3-oxopent-1-enyl phosphate + H2O = 1,2-dihydroxy-5-(methylsulfanyl)pent-1-en-3-one + phosphate</text>
        <dbReference type="Rhea" id="RHEA:14481"/>
        <dbReference type="ChEBI" id="CHEBI:15377"/>
        <dbReference type="ChEBI" id="CHEBI:43474"/>
        <dbReference type="ChEBI" id="CHEBI:49252"/>
        <dbReference type="ChEBI" id="CHEBI:59505"/>
        <dbReference type="EC" id="3.1.3.87"/>
    </reaction>
</comment>
<evidence type="ECO:0000313" key="8">
    <source>
        <dbReference type="Proteomes" id="UP000182836"/>
    </source>
</evidence>
<dbReference type="PATRIC" id="fig|47500.8.peg.6592"/>
<name>A0A0D1XPF1_ANEMI</name>
<dbReference type="NCBIfam" id="TIGR01488">
    <property type="entry name" value="HAD-SF-IB"/>
    <property type="match status" value="1"/>
</dbReference>
<dbReference type="PANTHER" id="PTHR28181:SF2">
    <property type="entry name" value="PHOSPHORIC MONOESTER HYDROLASE"/>
    <property type="match status" value="1"/>
</dbReference>
<evidence type="ECO:0000256" key="4">
    <source>
        <dbReference type="HAMAP-Rule" id="MF_01680"/>
    </source>
</evidence>
<dbReference type="InterPro" id="IPR017718">
    <property type="entry name" value="HAD-SF_hydro_IB_MtnX"/>
</dbReference>
<organism evidence="5 7">
    <name type="scientific">Aneurinibacillus migulanus</name>
    <name type="common">Bacillus migulanus</name>
    <dbReference type="NCBI Taxonomy" id="47500"/>
    <lineage>
        <taxon>Bacteria</taxon>
        <taxon>Bacillati</taxon>
        <taxon>Bacillota</taxon>
        <taxon>Bacilli</taxon>
        <taxon>Bacillales</taxon>
        <taxon>Paenibacillaceae</taxon>
        <taxon>Aneurinibacillus group</taxon>
        <taxon>Aneurinibacillus</taxon>
    </lineage>
</organism>
<dbReference type="NCBIfam" id="TIGR01489">
    <property type="entry name" value="DKMTPPase-SF"/>
    <property type="match status" value="1"/>
</dbReference>
<keyword evidence="7" id="KW-1185">Reference proteome</keyword>
<dbReference type="PANTHER" id="PTHR28181">
    <property type="entry name" value="UPF0655 PROTEIN YCR015C"/>
    <property type="match status" value="1"/>
</dbReference>
<comment type="function">
    <text evidence="4">Dephosphorylates 2-hydroxy-3-keto-5-methylthiopentenyl-1-phosphate (HK-MTPenyl-1-P) yielding 1,2-dihydroxy-3-keto-5-methylthiopentene (DHK-MTPene).</text>
</comment>
<keyword evidence="1 4" id="KW-0028">Amino-acid biosynthesis</keyword>
<dbReference type="RefSeq" id="WP_043065813.1">
    <property type="nucleotide sequence ID" value="NZ_BJOA01000104.1"/>
</dbReference>
<dbReference type="GO" id="GO:0019509">
    <property type="term" value="P:L-methionine salvage from methylthioadenosine"/>
    <property type="evidence" value="ECO:0007669"/>
    <property type="project" value="UniProtKB-UniRule"/>
</dbReference>
<dbReference type="EC" id="3.1.3.87" evidence="4"/>
<dbReference type="EMBL" id="FNED01000008">
    <property type="protein sequence ID" value="SDI86092.1"/>
    <property type="molecule type" value="Genomic_DNA"/>
</dbReference>
<dbReference type="InterPro" id="IPR006384">
    <property type="entry name" value="HAD_hydro_PyrdxlP_Pase-like"/>
</dbReference>
<dbReference type="InterPro" id="IPR023214">
    <property type="entry name" value="HAD_sf"/>
</dbReference>
<accession>A0A0D1XPF1</accession>
<evidence type="ECO:0000256" key="3">
    <source>
        <dbReference type="ARBA" id="ARBA00023167"/>
    </source>
</evidence>
<keyword evidence="3 4" id="KW-0486">Methionine biosynthesis</keyword>
<dbReference type="Gene3D" id="3.90.1470.20">
    <property type="match status" value="1"/>
</dbReference>
<sequence length="226" mass="25914">MSKQIVIFCDFDGTITEKDNIIDIMRTFVPEEQWKPIVDDIFAKKTSLRTGVYALFQLIPSIRRKEVTDFVLNRARIREGFGDFVNYCHEQNIQLLVTSNGIDFFIHPILAPYAEKINRIYCNQSDFSGENVEIIYPRPCDEHCDVDCGMCKTTIIRGYDSNRYFKIVIGDSITDLEGAKIADAVIARDYLADTCEELGIDYQAFANFHDCIEALATFITRTEVTQ</sequence>
<comment type="pathway">
    <text evidence="4">Amino-acid biosynthesis; L-methionine biosynthesis via salvage pathway; L-methionine from S-methyl-5-thio-alpha-D-ribose 1-phosphate: step 4/6.</text>
</comment>
<keyword evidence="2 4" id="KW-0378">Hydrolase</keyword>
<reference evidence="5 7" key="1">
    <citation type="submission" date="2015-07" db="EMBL/GenBank/DDBJ databases">
        <title>Fjat-14205 dsm 2895.</title>
        <authorList>
            <person name="Liu B."/>
            <person name="Wang J."/>
            <person name="Zhu Y."/>
            <person name="Liu G."/>
            <person name="Chen Q."/>
            <person name="Chen Z."/>
            <person name="Lan J."/>
            <person name="Che J."/>
            <person name="Ge C."/>
            <person name="Shi H."/>
            <person name="Pan Z."/>
            <person name="Liu X."/>
        </authorList>
    </citation>
    <scope>NUCLEOTIDE SEQUENCE [LARGE SCALE GENOMIC DNA]</scope>
    <source>
        <strain evidence="5 7">DSM 2895</strain>
    </source>
</reference>
<dbReference type="SUPFAM" id="SSF56784">
    <property type="entry name" value="HAD-like"/>
    <property type="match status" value="1"/>
</dbReference>
<reference evidence="6 8" key="2">
    <citation type="submission" date="2016-10" db="EMBL/GenBank/DDBJ databases">
        <authorList>
            <person name="de Groot N.N."/>
        </authorList>
    </citation>
    <scope>NUCLEOTIDE SEQUENCE [LARGE SCALE GENOMIC DNA]</scope>
    <source>
        <strain evidence="6 8">DSM 2895</strain>
    </source>
</reference>
<dbReference type="Pfam" id="PF12710">
    <property type="entry name" value="HAD"/>
    <property type="match status" value="1"/>
</dbReference>
<evidence type="ECO:0000256" key="2">
    <source>
        <dbReference type="ARBA" id="ARBA00022801"/>
    </source>
</evidence>
<evidence type="ECO:0000256" key="1">
    <source>
        <dbReference type="ARBA" id="ARBA00022605"/>
    </source>
</evidence>
<dbReference type="EMBL" id="LGUG01000013">
    <property type="protein sequence ID" value="KON84337.1"/>
    <property type="molecule type" value="Genomic_DNA"/>
</dbReference>